<comment type="caution">
    <text evidence="4">The sequence shown here is derived from an EMBL/GenBank/DDBJ whole genome shotgun (WGS) entry which is preliminary data.</text>
</comment>
<protein>
    <submittedName>
        <fullName evidence="4">3',5'-cyclic adenosine monophosphate phosphodiesterase CpdA</fullName>
        <ecNumber evidence="4">3.1.4.53</ecNumber>
    </submittedName>
</protein>
<dbReference type="GO" id="GO:0009245">
    <property type="term" value="P:lipid A biosynthetic process"/>
    <property type="evidence" value="ECO:0007669"/>
    <property type="project" value="TreeGrafter"/>
</dbReference>
<organism evidence="4 5">
    <name type="scientific">Calidithermus roseus</name>
    <dbReference type="NCBI Taxonomy" id="1644118"/>
    <lineage>
        <taxon>Bacteria</taxon>
        <taxon>Thermotogati</taxon>
        <taxon>Deinococcota</taxon>
        <taxon>Deinococci</taxon>
        <taxon>Thermales</taxon>
        <taxon>Thermaceae</taxon>
        <taxon>Calidithermus</taxon>
    </lineage>
</organism>
<dbReference type="AlphaFoldDB" id="A0A399EKM8"/>
<keyword evidence="1" id="KW-0479">Metal-binding</keyword>
<dbReference type="CDD" id="cd07385">
    <property type="entry name" value="MPP_YkuE_C"/>
    <property type="match status" value="1"/>
</dbReference>
<evidence type="ECO:0000256" key="1">
    <source>
        <dbReference type="ARBA" id="ARBA00022723"/>
    </source>
</evidence>
<dbReference type="Proteomes" id="UP000265341">
    <property type="component" value="Unassembled WGS sequence"/>
</dbReference>
<evidence type="ECO:0000313" key="4">
    <source>
        <dbReference type="EMBL" id="RIH84565.1"/>
    </source>
</evidence>
<dbReference type="Gene3D" id="3.60.21.10">
    <property type="match status" value="1"/>
</dbReference>
<dbReference type="InterPro" id="IPR029052">
    <property type="entry name" value="Metallo-depent_PP-like"/>
</dbReference>
<accession>A0A399EKM8</accession>
<evidence type="ECO:0000259" key="3">
    <source>
        <dbReference type="Pfam" id="PF00149"/>
    </source>
</evidence>
<dbReference type="EMBL" id="QWLA01000055">
    <property type="protein sequence ID" value="RIH84565.1"/>
    <property type="molecule type" value="Genomic_DNA"/>
</dbReference>
<dbReference type="InterPro" id="IPR004843">
    <property type="entry name" value="Calcineurin-like_PHP"/>
</dbReference>
<dbReference type="PANTHER" id="PTHR31302:SF31">
    <property type="entry name" value="PHOSPHODIESTERASE YAEI"/>
    <property type="match status" value="1"/>
</dbReference>
<sequence>MISMRFPWLAAHEVNRYAQPLPGLERPVRVAHLSDLHIGYYIDSRIVRRWVETTVAHRPDLIVISGDLTDTHRAEWIRPAVAELAGLKAPLGTWAVWGNHDYRLRRYKSRDLSDLQGWLEQAGVRVLNNAGVQVRDDLYLAGVDDLWHGQPDVERALREHEGGAVLLVCHNPDYFFEIPAKVGLTLVGHTHGGQVKLPIIGPVSTSSRYGKRFAEGWFENPVKGFVSRGLGVSMLPIRFRANAEIVIHDLQPDGKR</sequence>
<dbReference type="GO" id="GO:0016020">
    <property type="term" value="C:membrane"/>
    <property type="evidence" value="ECO:0007669"/>
    <property type="project" value="GOC"/>
</dbReference>
<keyword evidence="5" id="KW-1185">Reference proteome</keyword>
<keyword evidence="2 4" id="KW-0378">Hydrolase</keyword>
<dbReference type="GO" id="GO:0046872">
    <property type="term" value="F:metal ion binding"/>
    <property type="evidence" value="ECO:0007669"/>
    <property type="project" value="UniProtKB-KW"/>
</dbReference>
<evidence type="ECO:0000256" key="2">
    <source>
        <dbReference type="ARBA" id="ARBA00022801"/>
    </source>
</evidence>
<feature type="domain" description="Calcineurin-like phosphoesterase" evidence="3">
    <location>
        <begin position="29"/>
        <end position="192"/>
    </location>
</feature>
<name>A0A399EKM8_9DEIN</name>
<dbReference type="PANTHER" id="PTHR31302">
    <property type="entry name" value="TRANSMEMBRANE PROTEIN WITH METALLOPHOSPHOESTERASE DOMAIN-RELATED"/>
    <property type="match status" value="1"/>
</dbReference>
<dbReference type="InterPro" id="IPR051158">
    <property type="entry name" value="Metallophosphoesterase_sf"/>
</dbReference>
<proteinExistence type="predicted"/>
<dbReference type="SUPFAM" id="SSF56300">
    <property type="entry name" value="Metallo-dependent phosphatases"/>
    <property type="match status" value="1"/>
</dbReference>
<reference evidence="4 5" key="1">
    <citation type="submission" date="2018-08" db="EMBL/GenBank/DDBJ databases">
        <title>Meiothermus roseus NBRC 110900 genome sequencing project.</title>
        <authorList>
            <person name="Da Costa M.S."/>
            <person name="Albuquerque L."/>
            <person name="Raposo P."/>
            <person name="Froufe H.J.C."/>
            <person name="Barroso C.S."/>
            <person name="Egas C."/>
        </authorList>
    </citation>
    <scope>NUCLEOTIDE SEQUENCE [LARGE SCALE GENOMIC DNA]</scope>
    <source>
        <strain evidence="4 5">NBRC 110900</strain>
    </source>
</reference>
<dbReference type="GO" id="GO:0004115">
    <property type="term" value="F:3',5'-cyclic-AMP phosphodiesterase activity"/>
    <property type="evidence" value="ECO:0007669"/>
    <property type="project" value="UniProtKB-EC"/>
</dbReference>
<dbReference type="Pfam" id="PF00149">
    <property type="entry name" value="Metallophos"/>
    <property type="match status" value="1"/>
</dbReference>
<gene>
    <name evidence="4" type="primary">cpdA_2</name>
    <name evidence="4" type="ORF">Mrose_02582</name>
</gene>
<dbReference type="EC" id="3.1.4.53" evidence="4"/>
<dbReference type="GO" id="GO:0008758">
    <property type="term" value="F:UDP-2,3-diacylglucosamine hydrolase activity"/>
    <property type="evidence" value="ECO:0007669"/>
    <property type="project" value="TreeGrafter"/>
</dbReference>
<evidence type="ECO:0000313" key="5">
    <source>
        <dbReference type="Proteomes" id="UP000265341"/>
    </source>
</evidence>